<dbReference type="AlphaFoldDB" id="A0A7V8RJ01"/>
<reference evidence="2 3" key="1">
    <citation type="submission" date="2019-06" db="EMBL/GenBank/DDBJ databases">
        <title>Analysis of the biodiversity of Brassica napus bacterial endophytes for the selection of potential efficient biofertilizers for rapeseed crops.</title>
        <authorList>
            <person name="Jimenez-Gomez A."/>
            <person name="Saati-Santamaria Z."/>
            <person name="Menendez E."/>
            <person name="Rivas R."/>
            <person name="Mateos P.F."/>
            <person name="Velazquez E."/>
            <person name="Garcia-Fraile P."/>
        </authorList>
    </citation>
    <scope>NUCLEOTIDE SEQUENCE [LARGE SCALE GENOMIC DNA]</scope>
    <source>
        <strain evidence="2 3">CDVBN10</strain>
    </source>
</reference>
<dbReference type="Pfam" id="PF09836">
    <property type="entry name" value="DUF2063"/>
    <property type="match status" value="1"/>
</dbReference>
<dbReference type="InterPro" id="IPR018640">
    <property type="entry name" value="DUF2063"/>
</dbReference>
<protein>
    <submittedName>
        <fullName evidence="2">DUF2063 domain-containing protein</fullName>
    </submittedName>
</protein>
<sequence length="251" mass="28069">MNTSLTNFQDAFVDALYERHSTGTSALIEQPGFMVYRNTVLKGSVDALLANFPTVERLVGTEWLKAAATLHARQAPPSDSRLLHYGAGFPDFLDAFEHAREIPYLGDVARLDLLWTQVHCAEDEPDVDPSELAKLSPEDLARSRLTPKAACRWAWFPDNPAYTLWRFNREELDMPEELDWRGEGAFLTRKQGKVCWQAASAADCSFLDACAAHLPLEQATEKALEVQPDLDLTTLITRLFRADAFASVSIP</sequence>
<accession>A0A7V8RJ01</accession>
<proteinExistence type="predicted"/>
<organism evidence="2 3">
    <name type="scientific">Pseudomonas brassicacearum subsp. neoaurantiaca</name>
    <dbReference type="NCBI Taxonomy" id="494916"/>
    <lineage>
        <taxon>Bacteria</taxon>
        <taxon>Pseudomonadati</taxon>
        <taxon>Pseudomonadota</taxon>
        <taxon>Gammaproteobacteria</taxon>
        <taxon>Pseudomonadales</taxon>
        <taxon>Pseudomonadaceae</taxon>
        <taxon>Pseudomonas</taxon>
    </lineage>
</organism>
<feature type="domain" description="Putative DNA-binding" evidence="1">
    <location>
        <begin position="8"/>
        <end position="93"/>
    </location>
</feature>
<gene>
    <name evidence="2" type="ORF">FHK92_06000</name>
</gene>
<dbReference type="EMBL" id="VDLV01000008">
    <property type="protein sequence ID" value="MBA1377373.1"/>
    <property type="molecule type" value="Genomic_DNA"/>
</dbReference>
<dbReference type="Proteomes" id="UP000572407">
    <property type="component" value="Unassembled WGS sequence"/>
</dbReference>
<evidence type="ECO:0000259" key="1">
    <source>
        <dbReference type="Pfam" id="PF09836"/>
    </source>
</evidence>
<dbReference type="RefSeq" id="WP_181287227.1">
    <property type="nucleotide sequence ID" value="NZ_VDLV01000008.1"/>
</dbReference>
<name>A0A7V8RJ01_9PSED</name>
<evidence type="ECO:0000313" key="2">
    <source>
        <dbReference type="EMBL" id="MBA1377373.1"/>
    </source>
</evidence>
<comment type="caution">
    <text evidence="2">The sequence shown here is derived from an EMBL/GenBank/DDBJ whole genome shotgun (WGS) entry which is preliminary data.</text>
</comment>
<evidence type="ECO:0000313" key="3">
    <source>
        <dbReference type="Proteomes" id="UP000572407"/>
    </source>
</evidence>